<proteinExistence type="inferred from homology"/>
<dbReference type="Pfam" id="PF00411">
    <property type="entry name" value="Ribosomal_S11"/>
    <property type="match status" value="1"/>
</dbReference>
<dbReference type="HAMAP" id="MF_01310">
    <property type="entry name" value="Ribosomal_uS11"/>
    <property type="match status" value="1"/>
</dbReference>
<keyword evidence="3 4" id="KW-0687">Ribonucleoprotein</keyword>
<comment type="function">
    <text evidence="4">Located on the platform of the 30S subunit, it bridges several disparate RNA helices of the 16S rRNA. Forms part of the Shine-Dalgarno cleft in the 70S ribosome.</text>
</comment>
<reference evidence="5 6" key="1">
    <citation type="journal article" date="2016" name="Nat. Commun.">
        <title>Thousands of microbial genomes shed light on interconnected biogeochemical processes in an aquifer system.</title>
        <authorList>
            <person name="Anantharaman K."/>
            <person name="Brown C.T."/>
            <person name="Hug L.A."/>
            <person name="Sharon I."/>
            <person name="Castelle C.J."/>
            <person name="Probst A.J."/>
            <person name="Thomas B.C."/>
            <person name="Singh A."/>
            <person name="Wilkins M.J."/>
            <person name="Karaoz U."/>
            <person name="Brodie E.L."/>
            <person name="Williams K.H."/>
            <person name="Hubbard S.S."/>
            <person name="Banfield J.F."/>
        </authorList>
    </citation>
    <scope>NUCLEOTIDE SEQUENCE [LARGE SCALE GENOMIC DNA]</scope>
</reference>
<sequence>MATKTETQKKKGKSVPTAGKVHITAGFNNTLVTITDLEGNTLFSGSSGRSGFKGSRKSTPYAASRAAEEVGASAHAAGMQEVVVSVNGPGSGRITAIKALKTAGLRVTAISDVTRIPHNGCRPQKPRRV</sequence>
<comment type="similarity">
    <text evidence="1 4">Belongs to the universal ribosomal protein uS11 family.</text>
</comment>
<comment type="caution">
    <text evidence="5">The sequence shown here is derived from an EMBL/GenBank/DDBJ whole genome shotgun (WGS) entry which is preliminary data.</text>
</comment>
<dbReference type="SUPFAM" id="SSF53137">
    <property type="entry name" value="Translational machinery components"/>
    <property type="match status" value="1"/>
</dbReference>
<protein>
    <recommendedName>
        <fullName evidence="4">Small ribosomal subunit protein uS11</fullName>
    </recommendedName>
</protein>
<dbReference type="GO" id="GO:0003735">
    <property type="term" value="F:structural constituent of ribosome"/>
    <property type="evidence" value="ECO:0007669"/>
    <property type="project" value="InterPro"/>
</dbReference>
<keyword evidence="2 4" id="KW-0689">Ribosomal protein</keyword>
<dbReference type="GO" id="GO:0006412">
    <property type="term" value="P:translation"/>
    <property type="evidence" value="ECO:0007669"/>
    <property type="project" value="UniProtKB-UniRule"/>
</dbReference>
<dbReference type="NCBIfam" id="NF003698">
    <property type="entry name" value="PRK05309.1"/>
    <property type="match status" value="1"/>
</dbReference>
<dbReference type="PANTHER" id="PTHR11759">
    <property type="entry name" value="40S RIBOSOMAL PROTEIN S14/30S RIBOSOMAL PROTEIN S11"/>
    <property type="match status" value="1"/>
</dbReference>
<keyword evidence="4" id="KW-0694">RNA-binding</keyword>
<accession>A0A1F4UQL7</accession>
<dbReference type="InterPro" id="IPR036967">
    <property type="entry name" value="Ribosomal_uS11_sf"/>
</dbReference>
<comment type="subunit">
    <text evidence="4">Part of the 30S ribosomal subunit. Interacts with proteins S7 and S18. Binds to IF-3.</text>
</comment>
<dbReference type="GO" id="GO:0019843">
    <property type="term" value="F:rRNA binding"/>
    <property type="evidence" value="ECO:0007669"/>
    <property type="project" value="UniProtKB-UniRule"/>
</dbReference>
<dbReference type="Gene3D" id="3.30.420.80">
    <property type="entry name" value="Ribosomal protein S11"/>
    <property type="match status" value="1"/>
</dbReference>
<dbReference type="GO" id="GO:0005840">
    <property type="term" value="C:ribosome"/>
    <property type="evidence" value="ECO:0007669"/>
    <property type="project" value="UniProtKB-KW"/>
</dbReference>
<evidence type="ECO:0000256" key="1">
    <source>
        <dbReference type="ARBA" id="ARBA00006194"/>
    </source>
</evidence>
<dbReference type="GO" id="GO:1990904">
    <property type="term" value="C:ribonucleoprotein complex"/>
    <property type="evidence" value="ECO:0007669"/>
    <property type="project" value="UniProtKB-KW"/>
</dbReference>
<dbReference type="InterPro" id="IPR001971">
    <property type="entry name" value="Ribosomal_uS11"/>
</dbReference>
<dbReference type="Proteomes" id="UP000176608">
    <property type="component" value="Unassembled WGS sequence"/>
</dbReference>
<dbReference type="AlphaFoldDB" id="A0A1F4UQL7"/>
<organism evidence="5 6">
    <name type="scientific">candidate division WWE3 bacterium RIFCSPHIGHO2_01_FULL_42_13</name>
    <dbReference type="NCBI Taxonomy" id="1802617"/>
    <lineage>
        <taxon>Bacteria</taxon>
        <taxon>Katanobacteria</taxon>
    </lineage>
</organism>
<gene>
    <name evidence="4" type="primary">rpsK</name>
    <name evidence="5" type="ORF">A2886_01180</name>
</gene>
<name>A0A1F4UQL7_UNCKA</name>
<evidence type="ECO:0000256" key="2">
    <source>
        <dbReference type="ARBA" id="ARBA00022980"/>
    </source>
</evidence>
<dbReference type="PIRSF" id="PIRSF002131">
    <property type="entry name" value="Ribosomal_S11"/>
    <property type="match status" value="1"/>
</dbReference>
<dbReference type="EMBL" id="MEVA01000016">
    <property type="protein sequence ID" value="OGC47244.1"/>
    <property type="molecule type" value="Genomic_DNA"/>
</dbReference>
<evidence type="ECO:0000256" key="4">
    <source>
        <dbReference type="HAMAP-Rule" id="MF_01310"/>
    </source>
</evidence>
<dbReference type="STRING" id="1802617.A2886_01180"/>
<evidence type="ECO:0000256" key="3">
    <source>
        <dbReference type="ARBA" id="ARBA00023274"/>
    </source>
</evidence>
<evidence type="ECO:0000313" key="6">
    <source>
        <dbReference type="Proteomes" id="UP000176608"/>
    </source>
</evidence>
<keyword evidence="4" id="KW-0699">rRNA-binding</keyword>
<evidence type="ECO:0000313" key="5">
    <source>
        <dbReference type="EMBL" id="OGC47244.1"/>
    </source>
</evidence>